<keyword evidence="2" id="KW-0547">Nucleotide-binding</keyword>
<keyword evidence="1" id="KW-0813">Transport</keyword>
<dbReference type="EC" id="3.6.3.34" evidence="5"/>
<proteinExistence type="predicted"/>
<dbReference type="GO" id="GO:0005524">
    <property type="term" value="F:ATP binding"/>
    <property type="evidence" value="ECO:0007669"/>
    <property type="project" value="UniProtKB-KW"/>
</dbReference>
<dbReference type="Proteomes" id="UP000254978">
    <property type="component" value="Unassembled WGS sequence"/>
</dbReference>
<dbReference type="Gene3D" id="3.40.50.300">
    <property type="entry name" value="P-loop containing nucleotide triphosphate hydrolases"/>
    <property type="match status" value="1"/>
</dbReference>
<evidence type="ECO:0000313" key="5">
    <source>
        <dbReference type="EMBL" id="STZ59633.1"/>
    </source>
</evidence>
<dbReference type="FunFam" id="3.40.50.300:FF:000134">
    <property type="entry name" value="Iron-enterobactin ABC transporter ATP-binding protein"/>
    <property type="match status" value="1"/>
</dbReference>
<dbReference type="PANTHER" id="PTHR42794">
    <property type="entry name" value="HEMIN IMPORT ATP-BINDING PROTEIN HMUV"/>
    <property type="match status" value="1"/>
</dbReference>
<evidence type="ECO:0000256" key="1">
    <source>
        <dbReference type="ARBA" id="ARBA00022448"/>
    </source>
</evidence>
<dbReference type="EMBL" id="UGQT01000001">
    <property type="protein sequence ID" value="STZ59633.1"/>
    <property type="molecule type" value="Genomic_DNA"/>
</dbReference>
<feature type="domain" description="ABC transporter" evidence="4">
    <location>
        <begin position="6"/>
        <end position="238"/>
    </location>
</feature>
<dbReference type="SUPFAM" id="SSF52540">
    <property type="entry name" value="P-loop containing nucleoside triphosphate hydrolases"/>
    <property type="match status" value="1"/>
</dbReference>
<dbReference type="GO" id="GO:0016887">
    <property type="term" value="F:ATP hydrolysis activity"/>
    <property type="evidence" value="ECO:0007669"/>
    <property type="project" value="InterPro"/>
</dbReference>
<dbReference type="PROSITE" id="PS00211">
    <property type="entry name" value="ABC_TRANSPORTER_1"/>
    <property type="match status" value="1"/>
</dbReference>
<dbReference type="InterPro" id="IPR003439">
    <property type="entry name" value="ABC_transporter-like_ATP-bd"/>
</dbReference>
<keyword evidence="5" id="KW-0378">Hydrolase</keyword>
<dbReference type="InterPro" id="IPR017871">
    <property type="entry name" value="ABC_transporter-like_CS"/>
</dbReference>
<dbReference type="OrthoDB" id="3579586at2"/>
<dbReference type="SMART" id="SM00382">
    <property type="entry name" value="AAA"/>
    <property type="match status" value="1"/>
</dbReference>
<evidence type="ECO:0000259" key="4">
    <source>
        <dbReference type="PROSITE" id="PS50893"/>
    </source>
</evidence>
<accession>A0A378TIJ9</accession>
<dbReference type="RefSeq" id="WP_115281652.1">
    <property type="nucleotide sequence ID" value="NZ_AP022600.1"/>
</dbReference>
<dbReference type="CDD" id="cd03214">
    <property type="entry name" value="ABC_Iron-Siderophores_B12_Hemin"/>
    <property type="match status" value="1"/>
</dbReference>
<sequence>MTAARIEARGVSVRLGGRVVVDDVSVVADPGAMVGIVGPNGCGKSTLLRALVRILAPSAGQVFLDGVDVAALSSRQFARSVAAVLQDSAGDFDLRANDVVAMGRAPFKRVFQRDDATDDRLVAEALGLVGAGHLRWQPFALMSGGERQRVLIARALAQQPRLLVLDEPTNHLDIRHQFDALALPRRLGVTAVVALHDLNLAAHYCDVVYVLQQGRVVASGPPEVVLAPDLLARVYDVTAAVAPNPVTGRSQVSFDPDR</sequence>
<keyword evidence="6" id="KW-1185">Reference proteome</keyword>
<gene>
    <name evidence="5" type="primary">fhuC</name>
    <name evidence="5" type="ORF">NCTC10821_03171</name>
</gene>
<keyword evidence="3" id="KW-0067">ATP-binding</keyword>
<organism evidence="5 6">
    <name type="scientific">Mycolicibacterium tokaiense</name>
    <dbReference type="NCBI Taxonomy" id="39695"/>
    <lineage>
        <taxon>Bacteria</taxon>
        <taxon>Bacillati</taxon>
        <taxon>Actinomycetota</taxon>
        <taxon>Actinomycetes</taxon>
        <taxon>Mycobacteriales</taxon>
        <taxon>Mycobacteriaceae</taxon>
        <taxon>Mycolicibacterium</taxon>
    </lineage>
</organism>
<dbReference type="InterPro" id="IPR003593">
    <property type="entry name" value="AAA+_ATPase"/>
</dbReference>
<dbReference type="Pfam" id="PF00005">
    <property type="entry name" value="ABC_tran"/>
    <property type="match status" value="1"/>
</dbReference>
<evidence type="ECO:0000256" key="2">
    <source>
        <dbReference type="ARBA" id="ARBA00022741"/>
    </source>
</evidence>
<dbReference type="PROSITE" id="PS50893">
    <property type="entry name" value="ABC_TRANSPORTER_2"/>
    <property type="match status" value="1"/>
</dbReference>
<dbReference type="InterPro" id="IPR027417">
    <property type="entry name" value="P-loop_NTPase"/>
</dbReference>
<evidence type="ECO:0000313" key="6">
    <source>
        <dbReference type="Proteomes" id="UP000254978"/>
    </source>
</evidence>
<reference evidence="5 6" key="1">
    <citation type="submission" date="2018-06" db="EMBL/GenBank/DDBJ databases">
        <authorList>
            <consortium name="Pathogen Informatics"/>
            <person name="Doyle S."/>
        </authorList>
    </citation>
    <scope>NUCLEOTIDE SEQUENCE [LARGE SCALE GENOMIC DNA]</scope>
    <source>
        <strain evidence="5 6">NCTC10821</strain>
    </source>
</reference>
<evidence type="ECO:0000256" key="3">
    <source>
        <dbReference type="ARBA" id="ARBA00022840"/>
    </source>
</evidence>
<protein>
    <submittedName>
        <fullName evidence="5">ABC transporter-like protein</fullName>
        <ecNumber evidence="5">3.6.3.34</ecNumber>
    </submittedName>
</protein>
<dbReference type="AlphaFoldDB" id="A0A378TIJ9"/>
<dbReference type="PANTHER" id="PTHR42794:SF2">
    <property type="entry name" value="ABC TRANSPORTER ATP-BINDING PROTEIN"/>
    <property type="match status" value="1"/>
</dbReference>
<name>A0A378TIJ9_9MYCO</name>